<evidence type="ECO:0000313" key="1">
    <source>
        <dbReference type="EMBL" id="KAG0490112.1"/>
    </source>
</evidence>
<organism evidence="1 2">
    <name type="scientific">Vanilla planifolia</name>
    <name type="common">Vanilla</name>
    <dbReference type="NCBI Taxonomy" id="51239"/>
    <lineage>
        <taxon>Eukaryota</taxon>
        <taxon>Viridiplantae</taxon>
        <taxon>Streptophyta</taxon>
        <taxon>Embryophyta</taxon>
        <taxon>Tracheophyta</taxon>
        <taxon>Spermatophyta</taxon>
        <taxon>Magnoliopsida</taxon>
        <taxon>Liliopsida</taxon>
        <taxon>Asparagales</taxon>
        <taxon>Orchidaceae</taxon>
        <taxon>Vanilloideae</taxon>
        <taxon>Vanilleae</taxon>
        <taxon>Vanilla</taxon>
    </lineage>
</organism>
<reference evidence="1 2" key="1">
    <citation type="journal article" date="2020" name="Nat. Food">
        <title>A phased Vanilla planifolia genome enables genetic improvement of flavour and production.</title>
        <authorList>
            <person name="Hasing T."/>
            <person name="Tang H."/>
            <person name="Brym M."/>
            <person name="Khazi F."/>
            <person name="Huang T."/>
            <person name="Chambers A.H."/>
        </authorList>
    </citation>
    <scope>NUCLEOTIDE SEQUENCE [LARGE SCALE GENOMIC DNA]</scope>
    <source>
        <tissue evidence="1">Leaf</tissue>
    </source>
</reference>
<accession>A0A835RQF8</accession>
<evidence type="ECO:0000313" key="2">
    <source>
        <dbReference type="Proteomes" id="UP000639772"/>
    </source>
</evidence>
<gene>
    <name evidence="1" type="ORF">HPP92_006975</name>
</gene>
<dbReference type="EMBL" id="JADCNM010000003">
    <property type="protein sequence ID" value="KAG0490112.1"/>
    <property type="molecule type" value="Genomic_DNA"/>
</dbReference>
<dbReference type="Proteomes" id="UP000639772">
    <property type="component" value="Chromosome 3"/>
</dbReference>
<comment type="caution">
    <text evidence="1">The sequence shown here is derived from an EMBL/GenBank/DDBJ whole genome shotgun (WGS) entry which is preliminary data.</text>
</comment>
<proteinExistence type="predicted"/>
<protein>
    <submittedName>
        <fullName evidence="1">Uncharacterized protein</fullName>
    </submittedName>
</protein>
<sequence length="137" mass="15050">MTENHLNRASQTFVTQTPLKMALENVFIEKISRAFLKKSDCLAGIEPALSQGAFPSAQDHAWVMAEATALSEPGSIPGWVAKITRVDLAHESDICGIFEQSSSMVIQIDPITVHNVLPRRTLRECVHGYTDGDGSIW</sequence>
<name>A0A835RQF8_VANPL</name>
<dbReference type="AlphaFoldDB" id="A0A835RQF8"/>